<keyword evidence="2" id="KW-0812">Transmembrane</keyword>
<gene>
    <name evidence="3" type="ORF">ACKI18_04040</name>
</gene>
<evidence type="ECO:0000256" key="2">
    <source>
        <dbReference type="SAM" id="Phobius"/>
    </source>
</evidence>
<dbReference type="RefSeq" id="WP_409120439.1">
    <property type="nucleotide sequence ID" value="NZ_JBJVNI010000002.1"/>
</dbReference>
<evidence type="ECO:0000256" key="1">
    <source>
        <dbReference type="SAM" id="MobiDB-lite"/>
    </source>
</evidence>
<dbReference type="Proteomes" id="UP001631957">
    <property type="component" value="Unassembled WGS sequence"/>
</dbReference>
<reference evidence="3 4" key="1">
    <citation type="submission" date="2024-12" db="EMBL/GenBank/DDBJ databases">
        <title>Forecasting of Potato common scab and diversities of Pathogenic streptomyces spp. in china.</title>
        <authorList>
            <person name="Handique U."/>
            <person name="Wu J."/>
        </authorList>
    </citation>
    <scope>NUCLEOTIDE SEQUENCE [LARGE SCALE GENOMIC DNA]</scope>
    <source>
        <strain evidence="3 4">ZRIMU1530</strain>
    </source>
</reference>
<keyword evidence="2" id="KW-1133">Transmembrane helix</keyword>
<name>A0ABW9HLT4_9ACTN</name>
<dbReference type="EMBL" id="JBJVNI010000002">
    <property type="protein sequence ID" value="MFM9607875.1"/>
    <property type="molecule type" value="Genomic_DNA"/>
</dbReference>
<keyword evidence="2" id="KW-0472">Membrane</keyword>
<keyword evidence="4" id="KW-1185">Reference proteome</keyword>
<evidence type="ECO:0008006" key="5">
    <source>
        <dbReference type="Google" id="ProtNLM"/>
    </source>
</evidence>
<proteinExistence type="predicted"/>
<organism evidence="3 4">
    <name type="scientific">Streptomyces niveiscabiei</name>
    <dbReference type="NCBI Taxonomy" id="164115"/>
    <lineage>
        <taxon>Bacteria</taxon>
        <taxon>Bacillati</taxon>
        <taxon>Actinomycetota</taxon>
        <taxon>Actinomycetes</taxon>
        <taxon>Kitasatosporales</taxon>
        <taxon>Streptomycetaceae</taxon>
        <taxon>Streptomyces</taxon>
    </lineage>
</organism>
<sequence length="234" mass="24886">MSVEITPAAGTEPAAAPARSTAARAGQAVGLGCAALVAVPLFLGLALLVWLAVVTKDASDFPRVAPQEMADRAVANSREAYGVLGFTRTIPYGVEDIGVSPENVLDSGFCYRGGLTDEIVDGAYTMTHSWALDHVTAGQAVPGLRRLRTRLEDTGWDVTSYEEGRAGDTWELRAMRSDGEERAFFSWSAEREYFEGGASMPCAVDPGWHTGDTGPAGDDLRPPDLTPSPSHVRS</sequence>
<feature type="region of interest" description="Disordered" evidence="1">
    <location>
        <begin position="204"/>
        <end position="234"/>
    </location>
</feature>
<comment type="caution">
    <text evidence="3">The sequence shown here is derived from an EMBL/GenBank/DDBJ whole genome shotgun (WGS) entry which is preliminary data.</text>
</comment>
<evidence type="ECO:0000313" key="4">
    <source>
        <dbReference type="Proteomes" id="UP001631957"/>
    </source>
</evidence>
<protein>
    <recommendedName>
        <fullName evidence="5">Secreted protein</fullName>
    </recommendedName>
</protein>
<accession>A0ABW9HLT4</accession>
<feature type="transmembrane region" description="Helical" evidence="2">
    <location>
        <begin position="28"/>
        <end position="53"/>
    </location>
</feature>
<evidence type="ECO:0000313" key="3">
    <source>
        <dbReference type="EMBL" id="MFM9607875.1"/>
    </source>
</evidence>